<feature type="chain" id="PRO_5016350983" description="GLPGLI family protein" evidence="1">
    <location>
        <begin position="20"/>
        <end position="234"/>
    </location>
</feature>
<evidence type="ECO:0000313" key="2">
    <source>
        <dbReference type="EMBL" id="PWJ39215.1"/>
    </source>
</evidence>
<dbReference type="OrthoDB" id="680837at2"/>
<accession>A0A315Z734</accession>
<comment type="caution">
    <text evidence="2">The sequence shown here is derived from an EMBL/GenBank/DDBJ whole genome shotgun (WGS) entry which is preliminary data.</text>
</comment>
<gene>
    <name evidence="2" type="ORF">BC781_106116</name>
</gene>
<sequence>MKKLNLVLILVALPIITFAQSGRVQDMVDPFNTNTSLIYGKGNEKINGSPFLYEYWSRLEVLTKKDKMITFDKGKLDVCSQKILFEKDGKEQWLQDNHVKQVSLLNADGSKEVYYRAALDGETVYLRHLVEGNQSLFVHYQINIVKPKQNFEQGYGSSSSTKKAYFSKIKTNYLVSADGLSFKLLKTKKKQAHEAFPAQYHSEIKSLIKKEKLSLKNESDVISLVEKINGIIQQ</sequence>
<organism evidence="2 3">
    <name type="scientific">Sediminitomix flava</name>
    <dbReference type="NCBI Taxonomy" id="379075"/>
    <lineage>
        <taxon>Bacteria</taxon>
        <taxon>Pseudomonadati</taxon>
        <taxon>Bacteroidota</taxon>
        <taxon>Cytophagia</taxon>
        <taxon>Cytophagales</taxon>
        <taxon>Flammeovirgaceae</taxon>
        <taxon>Sediminitomix</taxon>
    </lineage>
</organism>
<name>A0A315Z734_SEDFL</name>
<evidence type="ECO:0000313" key="3">
    <source>
        <dbReference type="Proteomes" id="UP000245535"/>
    </source>
</evidence>
<protein>
    <recommendedName>
        <fullName evidence="4">GLPGLI family protein</fullName>
    </recommendedName>
</protein>
<evidence type="ECO:0008006" key="4">
    <source>
        <dbReference type="Google" id="ProtNLM"/>
    </source>
</evidence>
<reference evidence="2 3" key="1">
    <citation type="submission" date="2018-03" db="EMBL/GenBank/DDBJ databases">
        <title>Genomic Encyclopedia of Archaeal and Bacterial Type Strains, Phase II (KMG-II): from individual species to whole genera.</title>
        <authorList>
            <person name="Goeker M."/>
        </authorList>
    </citation>
    <scope>NUCLEOTIDE SEQUENCE [LARGE SCALE GENOMIC DNA]</scope>
    <source>
        <strain evidence="2 3">DSM 28229</strain>
    </source>
</reference>
<dbReference type="EMBL" id="QGDO01000006">
    <property type="protein sequence ID" value="PWJ39215.1"/>
    <property type="molecule type" value="Genomic_DNA"/>
</dbReference>
<keyword evidence="1" id="KW-0732">Signal</keyword>
<keyword evidence="3" id="KW-1185">Reference proteome</keyword>
<evidence type="ECO:0000256" key="1">
    <source>
        <dbReference type="SAM" id="SignalP"/>
    </source>
</evidence>
<dbReference type="Proteomes" id="UP000245535">
    <property type="component" value="Unassembled WGS sequence"/>
</dbReference>
<dbReference type="AlphaFoldDB" id="A0A315Z734"/>
<feature type="signal peptide" evidence="1">
    <location>
        <begin position="1"/>
        <end position="19"/>
    </location>
</feature>
<proteinExistence type="predicted"/>
<dbReference type="RefSeq" id="WP_109621041.1">
    <property type="nucleotide sequence ID" value="NZ_QGDO01000006.1"/>
</dbReference>